<keyword evidence="5" id="KW-1185">Reference proteome</keyword>
<reference evidence="4 5" key="1">
    <citation type="submission" date="2016-07" db="EMBL/GenBank/DDBJ databases">
        <title>Pervasive Adenine N6-methylation of Active Genes in Fungi.</title>
        <authorList>
            <consortium name="DOE Joint Genome Institute"/>
            <person name="Mondo S.J."/>
            <person name="Dannebaum R.O."/>
            <person name="Kuo R.C."/>
            <person name="Labutti K."/>
            <person name="Haridas S."/>
            <person name="Kuo A."/>
            <person name="Salamov A."/>
            <person name="Ahrendt S.R."/>
            <person name="Lipzen A."/>
            <person name="Sullivan W."/>
            <person name="Andreopoulos W.B."/>
            <person name="Clum A."/>
            <person name="Lindquist E."/>
            <person name="Daum C."/>
            <person name="Ramamoorthy G.K."/>
            <person name="Gryganskyi A."/>
            <person name="Culley D."/>
            <person name="Magnuson J.K."/>
            <person name="James T.Y."/>
            <person name="O'Malley M.A."/>
            <person name="Stajich J.E."/>
            <person name="Spatafora J.W."/>
            <person name="Visel A."/>
            <person name="Grigoriev I.V."/>
        </authorList>
    </citation>
    <scope>NUCLEOTIDE SEQUENCE [LARGE SCALE GENOMIC DNA]</scope>
    <source>
        <strain evidence="4 5">NRRL 3301</strain>
    </source>
</reference>
<dbReference type="STRING" id="101127.A0A1X2GC85"/>
<dbReference type="PROSITE" id="PS51526">
    <property type="entry name" value="RFX_DBD"/>
    <property type="match status" value="1"/>
</dbReference>
<name>A0A1X2GC85_9FUNG</name>
<feature type="compositionally biased region" description="Low complexity" evidence="2">
    <location>
        <begin position="148"/>
        <end position="159"/>
    </location>
</feature>
<gene>
    <name evidence="4" type="ORF">DM01DRAFT_1324882</name>
</gene>
<feature type="region of interest" description="Disordered" evidence="2">
    <location>
        <begin position="131"/>
        <end position="159"/>
    </location>
</feature>
<dbReference type="InterPro" id="IPR057321">
    <property type="entry name" value="RFX1-4/6/8-like_BCD"/>
</dbReference>
<evidence type="ECO:0000313" key="5">
    <source>
        <dbReference type="Proteomes" id="UP000242146"/>
    </source>
</evidence>
<dbReference type="GO" id="GO:0000978">
    <property type="term" value="F:RNA polymerase II cis-regulatory region sequence-specific DNA binding"/>
    <property type="evidence" value="ECO:0007669"/>
    <property type="project" value="TreeGrafter"/>
</dbReference>
<dbReference type="AlphaFoldDB" id="A0A1X2GC85"/>
<dbReference type="SUPFAM" id="SSF46785">
    <property type="entry name" value="Winged helix' DNA-binding domain"/>
    <property type="match status" value="1"/>
</dbReference>
<dbReference type="PANTHER" id="PTHR12619:SF5">
    <property type="entry name" value="TRANSCRIPTION FACTOR RFX4"/>
    <property type="match status" value="1"/>
</dbReference>
<organism evidence="4 5">
    <name type="scientific">Hesseltinella vesiculosa</name>
    <dbReference type="NCBI Taxonomy" id="101127"/>
    <lineage>
        <taxon>Eukaryota</taxon>
        <taxon>Fungi</taxon>
        <taxon>Fungi incertae sedis</taxon>
        <taxon>Mucoromycota</taxon>
        <taxon>Mucoromycotina</taxon>
        <taxon>Mucoromycetes</taxon>
        <taxon>Mucorales</taxon>
        <taxon>Cunninghamellaceae</taxon>
        <taxon>Hesseltinella</taxon>
    </lineage>
</organism>
<dbReference type="InterPro" id="IPR036388">
    <property type="entry name" value="WH-like_DNA-bd_sf"/>
</dbReference>
<evidence type="ECO:0000313" key="4">
    <source>
        <dbReference type="EMBL" id="ORX50472.1"/>
    </source>
</evidence>
<dbReference type="Pfam" id="PF02257">
    <property type="entry name" value="RFX_DNA_binding"/>
    <property type="match status" value="1"/>
</dbReference>
<comment type="caution">
    <text evidence="4">The sequence shown here is derived from an EMBL/GenBank/DDBJ whole genome shotgun (WGS) entry which is preliminary data.</text>
</comment>
<dbReference type="Gene3D" id="1.10.10.10">
    <property type="entry name" value="Winged helix-like DNA-binding domain superfamily/Winged helix DNA-binding domain"/>
    <property type="match status" value="1"/>
</dbReference>
<protein>
    <recommendedName>
        <fullName evidence="3">RFX-type winged-helix domain-containing protein</fullName>
    </recommendedName>
</protein>
<dbReference type="InterPro" id="IPR036390">
    <property type="entry name" value="WH_DNA-bd_sf"/>
</dbReference>
<dbReference type="InterPro" id="IPR003150">
    <property type="entry name" value="DNA-bd_RFX"/>
</dbReference>
<dbReference type="Pfam" id="PF25340">
    <property type="entry name" value="BCD_RFX"/>
    <property type="match status" value="1"/>
</dbReference>
<dbReference type="InterPro" id="IPR039779">
    <property type="entry name" value="RFX-like"/>
</dbReference>
<dbReference type="PANTHER" id="PTHR12619">
    <property type="entry name" value="RFX TRANSCRIPTION FACTOR FAMILY"/>
    <property type="match status" value="1"/>
</dbReference>
<feature type="region of interest" description="Disordered" evidence="2">
    <location>
        <begin position="1"/>
        <end position="40"/>
    </location>
</feature>
<sequence>MPPTPKQPRTMLTRQSSKLLGRRSNPEFSVGERPTSTRRTTTTHLSIANVDKDLADLVIAWVEANYEVQANANVPRSGMYTHYQHFCTQEGTRHVNAATFGKLVRTVFPTVITRRLGNRGQSKYQYCNIQRRQPTAETEQPPGTDELATPYATNPAAGAPTTTATALAAFDLPSLFHTPHDDVMQVSAIDAYRSSPPSTHTGTHHQLPPAMATPYNVTLPALSPPAAGSTMTSAAASLPPVTFTSSSSTVSSLGSTPYLPGPGTHASSASSVSSLPTLASLTLPLIQQADLSAEQTDILRQFTYLYDRHCHDLFETILAGKFDQIQPLYHEFYVSMPRRYSEILEVMPMLVDSLWRWDCVLYDSLILALVPRVGVHMEESMLKGLQQYAIGVAPYLDYLLAEAQMPMMMRQRKTELAYMFSAKLRRHLALNKYASVMAGILSNGTMMQDMKRNWDLLDVGAILDHALWICDCRNDDMRYYLDHQIKELLALPEGKIEFWMNMVYNLVDKYLVRPRTYTNQEIDKFLTLARQFIMKWKTYTSFIIQQLHTRPNNSLDHFKSFQFFLDDFALYTVEERISSVNSTANKLMASQDVTLATPYSSTSNMTPDAYSSTPPQ</sequence>
<dbReference type="Proteomes" id="UP000242146">
    <property type="component" value="Unassembled WGS sequence"/>
</dbReference>
<dbReference type="EMBL" id="MCGT01000023">
    <property type="protein sequence ID" value="ORX50472.1"/>
    <property type="molecule type" value="Genomic_DNA"/>
</dbReference>
<evidence type="ECO:0000256" key="2">
    <source>
        <dbReference type="SAM" id="MobiDB-lite"/>
    </source>
</evidence>
<dbReference type="GO" id="GO:0000981">
    <property type="term" value="F:DNA-binding transcription factor activity, RNA polymerase II-specific"/>
    <property type="evidence" value="ECO:0007669"/>
    <property type="project" value="TreeGrafter"/>
</dbReference>
<proteinExistence type="predicted"/>
<accession>A0A1X2GC85</accession>
<evidence type="ECO:0000256" key="1">
    <source>
        <dbReference type="ARBA" id="ARBA00023125"/>
    </source>
</evidence>
<feature type="domain" description="RFX-type winged-helix" evidence="3">
    <location>
        <begin position="58"/>
        <end position="133"/>
    </location>
</feature>
<dbReference type="FunFam" id="1.10.10.10:FF:000422">
    <property type="entry name" value="DNA-binding protein RFX7"/>
    <property type="match status" value="1"/>
</dbReference>
<keyword evidence="1" id="KW-0238">DNA-binding</keyword>
<evidence type="ECO:0000259" key="3">
    <source>
        <dbReference type="PROSITE" id="PS51526"/>
    </source>
</evidence>
<dbReference type="OrthoDB" id="10056949at2759"/>